<dbReference type="EMBL" id="BAAAIH010000015">
    <property type="protein sequence ID" value="GAA1270633.1"/>
    <property type="molecule type" value="Genomic_DNA"/>
</dbReference>
<protein>
    <submittedName>
        <fullName evidence="3">Uncharacterized protein</fullName>
    </submittedName>
</protein>
<evidence type="ECO:0000256" key="1">
    <source>
        <dbReference type="SAM" id="MobiDB-lite"/>
    </source>
</evidence>
<gene>
    <name evidence="3" type="ORF">GCM10009579_31510</name>
</gene>
<evidence type="ECO:0000313" key="4">
    <source>
        <dbReference type="Proteomes" id="UP001500282"/>
    </source>
</evidence>
<keyword evidence="2" id="KW-1133">Transmembrane helix</keyword>
<organism evidence="3 4">
    <name type="scientific">Streptomyces javensis</name>
    <dbReference type="NCBI Taxonomy" id="114698"/>
    <lineage>
        <taxon>Bacteria</taxon>
        <taxon>Bacillati</taxon>
        <taxon>Actinomycetota</taxon>
        <taxon>Actinomycetes</taxon>
        <taxon>Kitasatosporales</taxon>
        <taxon>Streptomycetaceae</taxon>
        <taxon>Streptomyces</taxon>
        <taxon>Streptomyces violaceusniger group</taxon>
    </lineage>
</organism>
<evidence type="ECO:0000313" key="3">
    <source>
        <dbReference type="EMBL" id="GAA1270633.1"/>
    </source>
</evidence>
<keyword evidence="2" id="KW-0812">Transmembrane</keyword>
<proteinExistence type="predicted"/>
<feature type="transmembrane region" description="Helical" evidence="2">
    <location>
        <begin position="99"/>
        <end position="121"/>
    </location>
</feature>
<dbReference type="Proteomes" id="UP001500282">
    <property type="component" value="Unassembled WGS sequence"/>
</dbReference>
<accession>A0ABP4HJT3</accession>
<feature type="region of interest" description="Disordered" evidence="1">
    <location>
        <begin position="23"/>
        <end position="44"/>
    </location>
</feature>
<evidence type="ECO:0000256" key="2">
    <source>
        <dbReference type="SAM" id="Phobius"/>
    </source>
</evidence>
<feature type="compositionally biased region" description="Low complexity" evidence="1">
    <location>
        <begin position="23"/>
        <end position="33"/>
    </location>
</feature>
<sequence length="126" mass="12790">MRWGRAPVVQPSLRAPVWQEAAAGGAEGAMPGRGADGARRGDARCSPGVRAHASRACHAPAMESGPAIFAGTAFVLFGAALLLWTAARLRQRAPVAHGVSPVASAVLSLFFGIAALGGGIWCLGYA</sequence>
<keyword evidence="2" id="KW-0472">Membrane</keyword>
<keyword evidence="4" id="KW-1185">Reference proteome</keyword>
<name>A0ABP4HJT3_9ACTN</name>
<feature type="transmembrane region" description="Helical" evidence="2">
    <location>
        <begin position="68"/>
        <end position="87"/>
    </location>
</feature>
<reference evidence="4" key="1">
    <citation type="journal article" date="2019" name="Int. J. Syst. Evol. Microbiol.">
        <title>The Global Catalogue of Microorganisms (GCM) 10K type strain sequencing project: providing services to taxonomists for standard genome sequencing and annotation.</title>
        <authorList>
            <consortium name="The Broad Institute Genomics Platform"/>
            <consortium name="The Broad Institute Genome Sequencing Center for Infectious Disease"/>
            <person name="Wu L."/>
            <person name="Ma J."/>
        </authorList>
    </citation>
    <scope>NUCLEOTIDE SEQUENCE [LARGE SCALE GENOMIC DNA]</scope>
    <source>
        <strain evidence="4">JCM 11448</strain>
    </source>
</reference>
<comment type="caution">
    <text evidence="3">The sequence shown here is derived from an EMBL/GenBank/DDBJ whole genome shotgun (WGS) entry which is preliminary data.</text>
</comment>